<comment type="similarity">
    <text evidence="1 9">Belongs to the peptidase M3 family.</text>
</comment>
<dbReference type="EMBL" id="LT629760">
    <property type="protein sequence ID" value="SDS94052.1"/>
    <property type="molecule type" value="Genomic_DNA"/>
</dbReference>
<dbReference type="GO" id="GO:0006518">
    <property type="term" value="P:peptide metabolic process"/>
    <property type="evidence" value="ECO:0007669"/>
    <property type="project" value="TreeGrafter"/>
</dbReference>
<evidence type="ECO:0000259" key="10">
    <source>
        <dbReference type="Pfam" id="PF01432"/>
    </source>
</evidence>
<dbReference type="PATRIC" id="fig|200450.4.peg.608"/>
<protein>
    <recommendedName>
        <fullName evidence="8">oligopeptidase A</fullName>
        <ecNumber evidence="8">3.4.24.70</ecNumber>
    </recommendedName>
</protein>
<evidence type="ECO:0000256" key="5">
    <source>
        <dbReference type="ARBA" id="ARBA00022833"/>
    </source>
</evidence>
<evidence type="ECO:0000256" key="8">
    <source>
        <dbReference type="ARBA" id="ARBA00026100"/>
    </source>
</evidence>
<proteinExistence type="inferred from homology"/>
<dbReference type="GO" id="GO:0005829">
    <property type="term" value="C:cytosol"/>
    <property type="evidence" value="ECO:0007669"/>
    <property type="project" value="UniProtKB-ARBA"/>
</dbReference>
<sequence>MHTANPLLSAGDLPAYSLIKAEHVGPAIDQVLADNRQLLARLTAANNKDLSWEGFVLSLDELHAALNEVWSPVSHLNAVCNTPQLREAYEAALAKLSAYGTELGQNMTLYKGFQSLLNSRNYVDFDVAQRSVIDHALRDFKLSGVHLPAAGQQRFLELNLNLSELGSLFGNNVMDATQAWSRLLTDEQALAGVPVAAKSFMANCAKERGLQGWLLTLEVPCVQAILTYADDRALREEVYFNNVTRASEVGPNAGAFDNGPIMQQILEGRAELAQLLGYENYAQLSLVSKMADFVPQVVDFLRDLAEHSRAGAMQELQQLNAFAVERGVENVQMWDIRYFSELYQQQYYALSQEALRRYFPVDHVLKGMFELVERLYGIQINELTGFDTWHPEVCFFEVVEQDVVVGRFFLDLYARPNKRAGAWMDGCRSRRRDRQGVLHAPMAYLVCNFAPAMQGEPALLTHNEVVTLFHEFGHGLHHLLTRVEQSGVAGVNGVAWDAVELPSQFMENWCWQPQVLRGLSRHVDNGQPLPDELLNRLVESRSFQAGLAMCRQVELALFDFELHARSQVPDPTVFMAAVSQEVSVLSPPAYIRFANTFSHIFAGGYAAGYYSYKWAEVLAADAFSRFVEEGLFNPVVGKAFRETVLAQGGAEPAMDLFKRFRGREPEIGALLALSGLDQARV</sequence>
<keyword evidence="4 9" id="KW-0378">Hydrolase</keyword>
<gene>
    <name evidence="13" type="ORF">SAMN04490205_4163</name>
    <name evidence="12" type="ORF">TU79_18385</name>
</gene>
<feature type="domain" description="Oligopeptidase A N-terminal" evidence="11">
    <location>
        <begin position="30"/>
        <end position="147"/>
    </location>
</feature>
<name>A0A0R2ZDD2_9PSED</name>
<dbReference type="InterPro" id="IPR024077">
    <property type="entry name" value="Neurolysin/TOP_dom2"/>
</dbReference>
<evidence type="ECO:0000256" key="2">
    <source>
        <dbReference type="ARBA" id="ARBA00022670"/>
    </source>
</evidence>
<dbReference type="GO" id="GO:0004222">
    <property type="term" value="F:metalloendopeptidase activity"/>
    <property type="evidence" value="ECO:0007669"/>
    <property type="project" value="UniProtKB-EC"/>
</dbReference>
<keyword evidence="5 9" id="KW-0862">Zinc</keyword>
<dbReference type="PANTHER" id="PTHR11804:SF84">
    <property type="entry name" value="SACCHAROLYSIN"/>
    <property type="match status" value="1"/>
</dbReference>
<dbReference type="Pfam" id="PF19310">
    <property type="entry name" value="TOP_N"/>
    <property type="match status" value="1"/>
</dbReference>
<dbReference type="Proteomes" id="UP000183126">
    <property type="component" value="Chromosome I"/>
</dbReference>
<reference evidence="12 14" key="1">
    <citation type="submission" date="2015-02" db="EMBL/GenBank/DDBJ databases">
        <title>Two Pseudomonas sp. nov. isolated from raw milk.</title>
        <authorList>
            <person name="Wenning M."/>
            <person name="von Neubeck M."/>
            <person name="Huptas C."/>
            <person name="Scherer S."/>
        </authorList>
    </citation>
    <scope>NUCLEOTIDE SEQUENCE [LARGE SCALE GENOMIC DNA]</scope>
    <source>
        <strain evidence="12 14">DSM 14937</strain>
    </source>
</reference>
<dbReference type="FunFam" id="3.40.390.10:FF:000009">
    <property type="entry name" value="Oligopeptidase A"/>
    <property type="match status" value="1"/>
</dbReference>
<dbReference type="InterPro" id="IPR045666">
    <property type="entry name" value="OpdA_N"/>
</dbReference>
<dbReference type="Gene3D" id="3.40.390.10">
    <property type="entry name" value="Collagenase (Catalytic Domain)"/>
    <property type="match status" value="1"/>
</dbReference>
<dbReference type="OrthoDB" id="9773538at2"/>
<dbReference type="SUPFAM" id="SSF55486">
    <property type="entry name" value="Metalloproteases ('zincins'), catalytic domain"/>
    <property type="match status" value="1"/>
</dbReference>
<dbReference type="Pfam" id="PF01432">
    <property type="entry name" value="Peptidase_M3"/>
    <property type="match status" value="1"/>
</dbReference>
<dbReference type="InterPro" id="IPR045090">
    <property type="entry name" value="Pept_M3A_M3B"/>
</dbReference>
<dbReference type="InterPro" id="IPR024079">
    <property type="entry name" value="MetalloPept_cat_dom_sf"/>
</dbReference>
<dbReference type="EC" id="3.4.24.70" evidence="8"/>
<keyword evidence="6 9" id="KW-0482">Metalloprotease</keyword>
<evidence type="ECO:0000313" key="15">
    <source>
        <dbReference type="Proteomes" id="UP000183126"/>
    </source>
</evidence>
<evidence type="ECO:0000259" key="11">
    <source>
        <dbReference type="Pfam" id="PF19310"/>
    </source>
</evidence>
<dbReference type="GO" id="GO:0046872">
    <property type="term" value="F:metal ion binding"/>
    <property type="evidence" value="ECO:0007669"/>
    <property type="project" value="UniProtKB-UniRule"/>
</dbReference>
<comment type="cofactor">
    <cofactor evidence="9">
        <name>Zn(2+)</name>
        <dbReference type="ChEBI" id="CHEBI:29105"/>
    </cofactor>
    <text evidence="9">Binds 1 zinc ion.</text>
</comment>
<reference evidence="13 15" key="2">
    <citation type="submission" date="2016-10" db="EMBL/GenBank/DDBJ databases">
        <authorList>
            <person name="Varghese N."/>
            <person name="Submissions S."/>
        </authorList>
    </citation>
    <scope>NUCLEOTIDE SEQUENCE [LARGE SCALE GENOMIC DNA]</scope>
    <source>
        <strain evidence="13 15">BS3111</strain>
    </source>
</reference>
<evidence type="ECO:0000256" key="4">
    <source>
        <dbReference type="ARBA" id="ARBA00022801"/>
    </source>
</evidence>
<keyword evidence="15" id="KW-1185">Reference proteome</keyword>
<dbReference type="Proteomes" id="UP000052019">
    <property type="component" value="Unassembled WGS sequence"/>
</dbReference>
<dbReference type="CDD" id="cd06456">
    <property type="entry name" value="M3A_DCP"/>
    <property type="match status" value="1"/>
</dbReference>
<comment type="catalytic activity">
    <reaction evidence="7">
        <text>Hydrolysis of oligopeptides, with broad specificity. Gly or Ala commonly occur as P1 or P1' residues, but more distant residues are also important, as is shown by the fact that Z-Gly-Pro-Gly-|-Gly-Pro-Ala is cleaved, but not Z-(Gly)(5).</text>
        <dbReference type="EC" id="3.4.24.70"/>
    </reaction>
</comment>
<organism evidence="12 14">
    <name type="scientific">Pseudomonas trivialis</name>
    <dbReference type="NCBI Taxonomy" id="200450"/>
    <lineage>
        <taxon>Bacteria</taxon>
        <taxon>Pseudomonadati</taxon>
        <taxon>Pseudomonadota</taxon>
        <taxon>Gammaproteobacteria</taxon>
        <taxon>Pseudomonadales</taxon>
        <taxon>Pseudomonadaceae</taxon>
        <taxon>Pseudomonas</taxon>
    </lineage>
</organism>
<dbReference type="PANTHER" id="PTHR11804">
    <property type="entry name" value="PROTEASE M3 THIMET OLIGOPEPTIDASE-RELATED"/>
    <property type="match status" value="1"/>
</dbReference>
<evidence type="ECO:0000313" key="13">
    <source>
        <dbReference type="EMBL" id="SDS94052.1"/>
    </source>
</evidence>
<dbReference type="Gene3D" id="1.10.1370.40">
    <property type="match status" value="1"/>
</dbReference>
<dbReference type="GO" id="GO:0006508">
    <property type="term" value="P:proteolysis"/>
    <property type="evidence" value="ECO:0007669"/>
    <property type="project" value="UniProtKB-KW"/>
</dbReference>
<accession>A0A0R2ZDD2</accession>
<keyword evidence="3 9" id="KW-0479">Metal-binding</keyword>
<evidence type="ECO:0000313" key="14">
    <source>
        <dbReference type="Proteomes" id="UP000052019"/>
    </source>
</evidence>
<evidence type="ECO:0000256" key="7">
    <source>
        <dbReference type="ARBA" id="ARBA00024603"/>
    </source>
</evidence>
<dbReference type="Gene3D" id="1.10.1370.10">
    <property type="entry name" value="Neurolysin, domain 3"/>
    <property type="match status" value="1"/>
</dbReference>
<evidence type="ECO:0000256" key="1">
    <source>
        <dbReference type="ARBA" id="ARBA00006040"/>
    </source>
</evidence>
<evidence type="ECO:0000256" key="9">
    <source>
        <dbReference type="RuleBase" id="RU003435"/>
    </source>
</evidence>
<feature type="domain" description="Peptidase M3A/M3B catalytic" evidence="10">
    <location>
        <begin position="226"/>
        <end position="672"/>
    </location>
</feature>
<dbReference type="AlphaFoldDB" id="A0A0R2ZDD2"/>
<dbReference type="InterPro" id="IPR034005">
    <property type="entry name" value="M3A_DCP"/>
</dbReference>
<keyword evidence="2 9" id="KW-0645">Protease</keyword>
<evidence type="ECO:0000256" key="3">
    <source>
        <dbReference type="ARBA" id="ARBA00022723"/>
    </source>
</evidence>
<dbReference type="RefSeq" id="WP_057009308.1">
    <property type="nucleotide sequence ID" value="NZ_JYLK01000013.1"/>
</dbReference>
<evidence type="ECO:0000313" key="12">
    <source>
        <dbReference type="EMBL" id="KRP58730.1"/>
    </source>
</evidence>
<dbReference type="InterPro" id="IPR001567">
    <property type="entry name" value="Pept_M3A_M3B_dom"/>
</dbReference>
<dbReference type="EMBL" id="JYLK01000013">
    <property type="protein sequence ID" value="KRP58730.1"/>
    <property type="molecule type" value="Genomic_DNA"/>
</dbReference>
<evidence type="ECO:0000256" key="6">
    <source>
        <dbReference type="ARBA" id="ARBA00023049"/>
    </source>
</evidence>